<dbReference type="Pfam" id="PF00111">
    <property type="entry name" value="Fer2"/>
    <property type="match status" value="1"/>
</dbReference>
<sequence length="92" mass="10266">MAQLKINKVTTIESNSSNTLLESLELAGLEPEYNCRDGHCGACRCTLDSGEVEFVGFAMAYTEKNEILPCICKAKSNVELSNVRYRMKEKRA</sequence>
<dbReference type="InterPro" id="IPR036010">
    <property type="entry name" value="2Fe-2S_ferredoxin-like_sf"/>
</dbReference>
<reference evidence="3" key="1">
    <citation type="submission" date="2016-06" db="EMBL/GenBank/DDBJ databases">
        <authorList>
            <person name="Hehemann J.-H."/>
            <person name="Arevalo P."/>
            <person name="Datta M.S."/>
            <person name="Polz M.F."/>
        </authorList>
    </citation>
    <scope>NUCLEOTIDE SEQUENCE [LARGE SCALE GENOMIC DNA]</scope>
    <source>
        <strain evidence="3">9CSC122</strain>
    </source>
</reference>
<organism evidence="2 3">
    <name type="scientific">Vibrio genomosp. F10</name>
    <dbReference type="NCBI Taxonomy" id="723171"/>
    <lineage>
        <taxon>Bacteria</taxon>
        <taxon>Pseudomonadati</taxon>
        <taxon>Pseudomonadota</taxon>
        <taxon>Gammaproteobacteria</taxon>
        <taxon>Vibrionales</taxon>
        <taxon>Vibrionaceae</taxon>
        <taxon>Vibrio</taxon>
    </lineage>
</organism>
<proteinExistence type="predicted"/>
<feature type="domain" description="2Fe-2S ferredoxin-type" evidence="1">
    <location>
        <begin position="1"/>
        <end position="86"/>
    </location>
</feature>
<dbReference type="GO" id="GO:0051537">
    <property type="term" value="F:2 iron, 2 sulfur cluster binding"/>
    <property type="evidence" value="ECO:0007669"/>
    <property type="project" value="InterPro"/>
</dbReference>
<dbReference type="Gene3D" id="3.10.20.30">
    <property type="match status" value="1"/>
</dbReference>
<dbReference type="CDD" id="cd00207">
    <property type="entry name" value="fer2"/>
    <property type="match status" value="1"/>
</dbReference>
<dbReference type="PROSITE" id="PS00197">
    <property type="entry name" value="2FE2S_FER_1"/>
    <property type="match status" value="1"/>
</dbReference>
<keyword evidence="3" id="KW-1185">Reference proteome</keyword>
<dbReference type="RefSeq" id="WP_017038908.1">
    <property type="nucleotide sequence ID" value="NZ_JBNGCH010000917.1"/>
</dbReference>
<dbReference type="EMBL" id="MAJZ01000917">
    <property type="protein sequence ID" value="OCH72316.1"/>
    <property type="molecule type" value="Genomic_DNA"/>
</dbReference>
<accession>A0A1B9QUY1</accession>
<dbReference type="SUPFAM" id="SSF54292">
    <property type="entry name" value="2Fe-2S ferredoxin-like"/>
    <property type="match status" value="1"/>
</dbReference>
<dbReference type="NCBIfam" id="NF007985">
    <property type="entry name" value="PRK10713.1"/>
    <property type="match status" value="1"/>
</dbReference>
<dbReference type="AlphaFoldDB" id="A0A1B9QUY1"/>
<gene>
    <name evidence="2" type="ORF">A6E14_15740</name>
</gene>
<evidence type="ECO:0000313" key="2">
    <source>
        <dbReference type="EMBL" id="OCH72316.1"/>
    </source>
</evidence>
<dbReference type="InterPro" id="IPR006058">
    <property type="entry name" value="2Fe2S_fd_BS"/>
</dbReference>
<evidence type="ECO:0000259" key="1">
    <source>
        <dbReference type="PROSITE" id="PS51085"/>
    </source>
</evidence>
<name>A0A1B9QUY1_9VIBR</name>
<evidence type="ECO:0000313" key="3">
    <source>
        <dbReference type="Proteomes" id="UP000093173"/>
    </source>
</evidence>
<dbReference type="InterPro" id="IPR001041">
    <property type="entry name" value="2Fe-2S_ferredoxin-type"/>
</dbReference>
<dbReference type="PROSITE" id="PS51085">
    <property type="entry name" value="2FE2S_FER_2"/>
    <property type="match status" value="1"/>
</dbReference>
<dbReference type="InterPro" id="IPR012675">
    <property type="entry name" value="Beta-grasp_dom_sf"/>
</dbReference>
<comment type="caution">
    <text evidence="2">The sequence shown here is derived from an EMBL/GenBank/DDBJ whole genome shotgun (WGS) entry which is preliminary data.</text>
</comment>
<protein>
    <submittedName>
        <fullName evidence="2">(2Fe-2S)-binding protein</fullName>
    </submittedName>
</protein>
<dbReference type="Proteomes" id="UP000093173">
    <property type="component" value="Unassembled WGS sequence"/>
</dbReference>